<evidence type="ECO:0000259" key="16">
    <source>
        <dbReference type="PROSITE" id="PS50172"/>
    </source>
</evidence>
<dbReference type="InterPro" id="IPR013840">
    <property type="entry name" value="DNAligase_N"/>
</dbReference>
<dbReference type="FunFam" id="1.10.287.610:FF:000002">
    <property type="entry name" value="DNA ligase"/>
    <property type="match status" value="1"/>
</dbReference>
<accession>A0A1G5RXM4</accession>
<dbReference type="Pfam" id="PF03120">
    <property type="entry name" value="OB_DNA_ligase"/>
    <property type="match status" value="1"/>
</dbReference>
<dbReference type="InterPro" id="IPR001357">
    <property type="entry name" value="BRCT_dom"/>
</dbReference>
<comment type="catalytic activity">
    <reaction evidence="13 15">
        <text>NAD(+) + (deoxyribonucleotide)n-3'-hydroxyl + 5'-phospho-(deoxyribonucleotide)m = (deoxyribonucleotide)n+m + AMP + beta-nicotinamide D-nucleotide.</text>
        <dbReference type="EC" id="6.5.1.2"/>
    </reaction>
</comment>
<dbReference type="GO" id="GO:0046872">
    <property type="term" value="F:metal ion binding"/>
    <property type="evidence" value="ECO:0007669"/>
    <property type="project" value="UniProtKB-KW"/>
</dbReference>
<dbReference type="GO" id="GO:0003677">
    <property type="term" value="F:DNA binding"/>
    <property type="evidence" value="ECO:0007669"/>
    <property type="project" value="InterPro"/>
</dbReference>
<dbReference type="Pfam" id="PF03119">
    <property type="entry name" value="DNA_ligase_ZBD"/>
    <property type="match status" value="1"/>
</dbReference>
<evidence type="ECO:0000256" key="13">
    <source>
        <dbReference type="ARBA" id="ARBA00034005"/>
    </source>
</evidence>
<keyword evidence="11 15" id="KW-0234">DNA repair</keyword>
<evidence type="ECO:0000313" key="17">
    <source>
        <dbReference type="EMBL" id="SCZ78793.1"/>
    </source>
</evidence>
<feature type="binding site" evidence="15">
    <location>
        <position position="135"/>
    </location>
    <ligand>
        <name>NAD(+)</name>
        <dbReference type="ChEBI" id="CHEBI:57540"/>
    </ligand>
</feature>
<dbReference type="InterPro" id="IPR012340">
    <property type="entry name" value="NA-bd_OB-fold"/>
</dbReference>
<dbReference type="FunFam" id="3.30.470.30:FF:000001">
    <property type="entry name" value="DNA ligase"/>
    <property type="match status" value="1"/>
</dbReference>
<dbReference type="EMBL" id="FMWL01000005">
    <property type="protein sequence ID" value="SCZ78793.1"/>
    <property type="molecule type" value="Genomic_DNA"/>
</dbReference>
<comment type="cofactor">
    <cofactor evidence="15">
        <name>Mg(2+)</name>
        <dbReference type="ChEBI" id="CHEBI:18420"/>
    </cofactor>
    <cofactor evidence="15">
        <name>Mn(2+)</name>
        <dbReference type="ChEBI" id="CHEBI:29035"/>
    </cofactor>
</comment>
<evidence type="ECO:0000313" key="18">
    <source>
        <dbReference type="Proteomes" id="UP000199208"/>
    </source>
</evidence>
<dbReference type="SUPFAM" id="SSF52113">
    <property type="entry name" value="BRCT domain"/>
    <property type="match status" value="1"/>
</dbReference>
<dbReference type="FunFam" id="3.40.50.10190:FF:000054">
    <property type="entry name" value="DNA ligase"/>
    <property type="match status" value="1"/>
</dbReference>
<dbReference type="SMART" id="SM00292">
    <property type="entry name" value="BRCT"/>
    <property type="match status" value="1"/>
</dbReference>
<evidence type="ECO:0000256" key="15">
    <source>
        <dbReference type="HAMAP-Rule" id="MF_01588"/>
    </source>
</evidence>
<dbReference type="Gene3D" id="3.30.470.30">
    <property type="entry name" value="DNA ligase/mRNA capping enzyme"/>
    <property type="match status" value="1"/>
</dbReference>
<dbReference type="SUPFAM" id="SSF50249">
    <property type="entry name" value="Nucleic acid-binding proteins"/>
    <property type="match status" value="1"/>
</dbReference>
<feature type="binding site" evidence="15">
    <location>
        <position position="404"/>
    </location>
    <ligand>
        <name>Zn(2+)</name>
        <dbReference type="ChEBI" id="CHEBI:29105"/>
    </ligand>
</feature>
<feature type="active site" description="N6-AMP-lysine intermediate" evidence="15">
    <location>
        <position position="114"/>
    </location>
</feature>
<sequence>MDSKWTEDYEALIRKIEYHNHQYYVLDRPEITDYDYDQLMRQLISIENEHPELKHPDSPTQRVGGAPLAAFSQVSHAVRLLSLDNAYDAGEVEDFIRRTDKELGLAAAFVVEYKIDGLSVALRYENGRFVQGATRGDGETGEDITENLKTIRSIPLRLSEPRTLTVRGEVFLPKEGFRQLNEEQEQNGLQPFANPRNAAAGSLRQLDSRIAAARPLDIFVFDLLSGTLNAKTHDEALTELASLGFKVSHGRRFEKPEEILNALLQAEIERHSLAFDIDGMVVKVDSFAHRDQLGTRAKSPRWAVAYKFAPEEVETTLRDITVHVGRTGVITPRAEFDPVEVAGSVIARATLHNQDYINEKDIRIGDRIVVQKAGDVIPAVVRVLKDHRNGGEQPFELPKTCPECGSTTKRLEGEAALRCLNPSCPARYRRGIEHFVSRPAMNIDGLGESIISLLISKGLIRSIADLYALKNQRETLISLERMGEKSADNLLKALEASKENPLWRLITGLGIPLIGAQAAKQLARSFDSLEMLMGATQEELVRLPEIGTKMAESLVSYFGDLGNQETIGKLKAAGLNFKGEHTGDAGPQPYAGKTFVLTGTLAGFTRDEAKARIEALGGKVAGSVSKKTDFVVYGTEAGSKLDKALSLGVKTLDEAAFVEMLEAAQTSS</sequence>
<dbReference type="PANTHER" id="PTHR23389">
    <property type="entry name" value="CHROMOSOME TRANSMISSION FIDELITY FACTOR 18"/>
    <property type="match status" value="1"/>
</dbReference>
<keyword evidence="12 15" id="KW-0464">Manganese</keyword>
<dbReference type="InterPro" id="IPR013839">
    <property type="entry name" value="DNAligase_adenylation"/>
</dbReference>
<feature type="binding site" evidence="15">
    <location>
        <begin position="33"/>
        <end position="37"/>
    </location>
    <ligand>
        <name>NAD(+)</name>
        <dbReference type="ChEBI" id="CHEBI:57540"/>
    </ligand>
</feature>
<dbReference type="SMART" id="SM00532">
    <property type="entry name" value="LIGANc"/>
    <property type="match status" value="1"/>
</dbReference>
<dbReference type="FunFam" id="2.40.50.140:FF:000012">
    <property type="entry name" value="DNA ligase"/>
    <property type="match status" value="1"/>
</dbReference>
<feature type="binding site" evidence="15">
    <location>
        <position position="307"/>
    </location>
    <ligand>
        <name>NAD(+)</name>
        <dbReference type="ChEBI" id="CHEBI:57540"/>
    </ligand>
</feature>
<dbReference type="InterPro" id="IPR004150">
    <property type="entry name" value="NAD_DNA_ligase_OB"/>
</dbReference>
<evidence type="ECO:0000256" key="12">
    <source>
        <dbReference type="ARBA" id="ARBA00023211"/>
    </source>
</evidence>
<organism evidence="17 18">
    <name type="scientific">Acidaminobacter hydrogenoformans DSM 2784</name>
    <dbReference type="NCBI Taxonomy" id="1120920"/>
    <lineage>
        <taxon>Bacteria</taxon>
        <taxon>Bacillati</taxon>
        <taxon>Bacillota</taxon>
        <taxon>Clostridia</taxon>
        <taxon>Peptostreptococcales</taxon>
        <taxon>Acidaminobacteraceae</taxon>
        <taxon>Acidaminobacter</taxon>
    </lineage>
</organism>
<dbReference type="RefSeq" id="WP_242870828.1">
    <property type="nucleotide sequence ID" value="NZ_FMWL01000005.1"/>
</dbReference>
<evidence type="ECO:0000256" key="4">
    <source>
        <dbReference type="ARBA" id="ARBA00022598"/>
    </source>
</evidence>
<dbReference type="InterPro" id="IPR036420">
    <property type="entry name" value="BRCT_dom_sf"/>
</dbReference>
<dbReference type="Pfam" id="PF14520">
    <property type="entry name" value="HHH_5"/>
    <property type="match status" value="1"/>
</dbReference>
<dbReference type="GO" id="GO:0005829">
    <property type="term" value="C:cytosol"/>
    <property type="evidence" value="ECO:0007669"/>
    <property type="project" value="TreeGrafter"/>
</dbReference>
<dbReference type="PIRSF" id="PIRSF001604">
    <property type="entry name" value="LigA"/>
    <property type="match status" value="1"/>
</dbReference>
<evidence type="ECO:0000256" key="2">
    <source>
        <dbReference type="ARBA" id="ARBA00012722"/>
    </source>
</evidence>
<keyword evidence="5 15" id="KW-0235">DNA replication</keyword>
<evidence type="ECO:0000256" key="3">
    <source>
        <dbReference type="ARBA" id="ARBA00013308"/>
    </source>
</evidence>
<evidence type="ECO:0000256" key="11">
    <source>
        <dbReference type="ARBA" id="ARBA00023204"/>
    </source>
</evidence>
<evidence type="ECO:0000256" key="6">
    <source>
        <dbReference type="ARBA" id="ARBA00022723"/>
    </source>
</evidence>
<dbReference type="PROSITE" id="PS50172">
    <property type="entry name" value="BRCT"/>
    <property type="match status" value="1"/>
</dbReference>
<feature type="binding site" evidence="15">
    <location>
        <begin position="82"/>
        <end position="83"/>
    </location>
    <ligand>
        <name>NAD(+)</name>
        <dbReference type="ChEBI" id="CHEBI:57540"/>
    </ligand>
</feature>
<dbReference type="Gene3D" id="2.40.50.140">
    <property type="entry name" value="Nucleic acid-binding proteins"/>
    <property type="match status" value="1"/>
</dbReference>
<evidence type="ECO:0000256" key="14">
    <source>
        <dbReference type="ARBA" id="ARBA00060881"/>
    </source>
</evidence>
<evidence type="ECO:0000256" key="9">
    <source>
        <dbReference type="ARBA" id="ARBA00022842"/>
    </source>
</evidence>
<protein>
    <recommendedName>
        <fullName evidence="3 15">DNA ligase</fullName>
        <ecNumber evidence="2 15">6.5.1.2</ecNumber>
    </recommendedName>
    <alternativeName>
        <fullName evidence="15">Polydeoxyribonucleotide synthase [NAD(+)]</fullName>
    </alternativeName>
</protein>
<dbReference type="Proteomes" id="UP000199208">
    <property type="component" value="Unassembled WGS sequence"/>
</dbReference>
<dbReference type="GO" id="GO:0003911">
    <property type="term" value="F:DNA ligase (NAD+) activity"/>
    <property type="evidence" value="ECO:0007669"/>
    <property type="project" value="UniProtKB-UniRule"/>
</dbReference>
<evidence type="ECO:0000256" key="1">
    <source>
        <dbReference type="ARBA" id="ARBA00004067"/>
    </source>
</evidence>
<dbReference type="AlphaFoldDB" id="A0A1G5RXM4"/>
<dbReference type="CDD" id="cd00114">
    <property type="entry name" value="LIGANc"/>
    <property type="match status" value="1"/>
</dbReference>
<dbReference type="InterPro" id="IPR010994">
    <property type="entry name" value="RuvA_2-like"/>
</dbReference>
<dbReference type="CDD" id="cd17748">
    <property type="entry name" value="BRCT_DNA_ligase_like"/>
    <property type="match status" value="1"/>
</dbReference>
<evidence type="ECO:0000256" key="5">
    <source>
        <dbReference type="ARBA" id="ARBA00022705"/>
    </source>
</evidence>
<dbReference type="PROSITE" id="PS01055">
    <property type="entry name" value="DNA_LIGASE_N1"/>
    <property type="match status" value="1"/>
</dbReference>
<feature type="binding site" evidence="15">
    <location>
        <position position="169"/>
    </location>
    <ligand>
        <name>NAD(+)</name>
        <dbReference type="ChEBI" id="CHEBI:57540"/>
    </ligand>
</feature>
<dbReference type="FunFam" id="1.10.150.20:FF:000007">
    <property type="entry name" value="DNA ligase"/>
    <property type="match status" value="1"/>
</dbReference>
<dbReference type="NCBIfam" id="TIGR00575">
    <property type="entry name" value="dnlj"/>
    <property type="match status" value="1"/>
</dbReference>
<dbReference type="InterPro" id="IPR041663">
    <property type="entry name" value="DisA/LigA_HHH"/>
</dbReference>
<dbReference type="SUPFAM" id="SSF56091">
    <property type="entry name" value="DNA ligase/mRNA capping enzyme, catalytic domain"/>
    <property type="match status" value="1"/>
</dbReference>
<dbReference type="Gene3D" id="1.10.287.610">
    <property type="entry name" value="Helix hairpin bin"/>
    <property type="match status" value="1"/>
</dbReference>
<keyword evidence="6 15" id="KW-0479">Metal-binding</keyword>
<feature type="domain" description="BRCT" evidence="16">
    <location>
        <begin position="585"/>
        <end position="668"/>
    </location>
</feature>
<dbReference type="SMART" id="SM00278">
    <property type="entry name" value="HhH1"/>
    <property type="match status" value="3"/>
</dbReference>
<keyword evidence="4 15" id="KW-0436">Ligase</keyword>
<gene>
    <name evidence="15" type="primary">ligA</name>
    <name evidence="17" type="ORF">SAMN03080599_01439</name>
</gene>
<keyword evidence="8 15" id="KW-0862">Zinc</keyword>
<dbReference type="Pfam" id="PF12826">
    <property type="entry name" value="HHH_2"/>
    <property type="match status" value="1"/>
</dbReference>
<feature type="binding site" evidence="15">
    <location>
        <position position="112"/>
    </location>
    <ligand>
        <name>NAD(+)</name>
        <dbReference type="ChEBI" id="CHEBI:57540"/>
    </ligand>
</feature>
<name>A0A1G5RXM4_9FIRM</name>
<keyword evidence="7 15" id="KW-0227">DNA damage</keyword>
<keyword evidence="9 15" id="KW-0460">Magnesium</keyword>
<reference evidence="17 18" key="1">
    <citation type="submission" date="2016-10" db="EMBL/GenBank/DDBJ databases">
        <authorList>
            <person name="de Groot N.N."/>
        </authorList>
    </citation>
    <scope>NUCLEOTIDE SEQUENCE [LARGE SCALE GENOMIC DNA]</scope>
    <source>
        <strain evidence="17 18">DSM 2784</strain>
    </source>
</reference>
<dbReference type="GO" id="GO:0006281">
    <property type="term" value="P:DNA repair"/>
    <property type="evidence" value="ECO:0007669"/>
    <property type="project" value="UniProtKB-KW"/>
</dbReference>
<dbReference type="InterPro" id="IPR003583">
    <property type="entry name" value="Hlx-hairpin-Hlx_DNA-bd_motif"/>
</dbReference>
<comment type="similarity">
    <text evidence="14 15">Belongs to the NAD-dependent DNA ligase family. LigA subfamily.</text>
</comment>
<dbReference type="SUPFAM" id="SSF47781">
    <property type="entry name" value="RuvA domain 2-like"/>
    <property type="match status" value="1"/>
</dbReference>
<dbReference type="InterPro" id="IPR004149">
    <property type="entry name" value="Znf_DNAligase_C4"/>
</dbReference>
<dbReference type="HAMAP" id="MF_01588">
    <property type="entry name" value="DNA_ligase_A"/>
    <property type="match status" value="1"/>
</dbReference>
<dbReference type="NCBIfam" id="NF005932">
    <property type="entry name" value="PRK07956.1"/>
    <property type="match status" value="1"/>
</dbReference>
<dbReference type="Gene3D" id="1.10.150.20">
    <property type="entry name" value="5' to 3' exonuclease, C-terminal subdomain"/>
    <property type="match status" value="2"/>
</dbReference>
<feature type="binding site" evidence="15">
    <location>
        <position position="424"/>
    </location>
    <ligand>
        <name>Zn(2+)</name>
        <dbReference type="ChEBI" id="CHEBI:29105"/>
    </ligand>
</feature>
<dbReference type="InterPro" id="IPR018239">
    <property type="entry name" value="DNA_ligase_AS"/>
</dbReference>
<dbReference type="Pfam" id="PF01653">
    <property type="entry name" value="DNA_ligase_aden"/>
    <property type="match status" value="1"/>
</dbReference>
<dbReference type="Gene3D" id="3.40.50.10190">
    <property type="entry name" value="BRCT domain"/>
    <property type="match status" value="1"/>
</dbReference>
<dbReference type="FunFam" id="1.10.150.20:FF:000006">
    <property type="entry name" value="DNA ligase"/>
    <property type="match status" value="1"/>
</dbReference>
<dbReference type="Gene3D" id="6.20.10.30">
    <property type="match status" value="1"/>
</dbReference>
<evidence type="ECO:0000256" key="7">
    <source>
        <dbReference type="ARBA" id="ARBA00022763"/>
    </source>
</evidence>
<dbReference type="STRING" id="1120920.SAMN03080599_01439"/>
<keyword evidence="18" id="KW-1185">Reference proteome</keyword>
<dbReference type="Pfam" id="PF00533">
    <property type="entry name" value="BRCT"/>
    <property type="match status" value="1"/>
</dbReference>
<feature type="binding site" evidence="15">
    <location>
        <position position="283"/>
    </location>
    <ligand>
        <name>NAD(+)</name>
        <dbReference type="ChEBI" id="CHEBI:57540"/>
    </ligand>
</feature>
<keyword evidence="10 15" id="KW-0520">NAD</keyword>
<feature type="binding site" evidence="15">
    <location>
        <position position="419"/>
    </location>
    <ligand>
        <name>Zn(2+)</name>
        <dbReference type="ChEBI" id="CHEBI:29105"/>
    </ligand>
</feature>
<feature type="binding site" evidence="15">
    <location>
        <position position="401"/>
    </location>
    <ligand>
        <name>Zn(2+)</name>
        <dbReference type="ChEBI" id="CHEBI:29105"/>
    </ligand>
</feature>
<proteinExistence type="inferred from homology"/>
<dbReference type="PANTHER" id="PTHR23389:SF9">
    <property type="entry name" value="DNA LIGASE"/>
    <property type="match status" value="1"/>
</dbReference>
<dbReference type="GO" id="GO:0006260">
    <property type="term" value="P:DNA replication"/>
    <property type="evidence" value="ECO:0007669"/>
    <property type="project" value="UniProtKB-KW"/>
</dbReference>
<dbReference type="EC" id="6.5.1.2" evidence="2 15"/>
<evidence type="ECO:0000256" key="10">
    <source>
        <dbReference type="ARBA" id="ARBA00023027"/>
    </source>
</evidence>
<comment type="function">
    <text evidence="1 15">DNA ligase that catalyzes the formation of phosphodiester linkages between 5'-phosphoryl and 3'-hydroxyl groups in double-stranded DNA using NAD as a coenzyme and as the energy source for the reaction. It is essential for DNA replication and repair of damaged DNA.</text>
</comment>
<evidence type="ECO:0000256" key="8">
    <source>
        <dbReference type="ARBA" id="ARBA00022833"/>
    </source>
</evidence>
<dbReference type="InterPro" id="IPR001679">
    <property type="entry name" value="DNA_ligase"/>
</dbReference>